<dbReference type="RefSeq" id="WP_110935999.1">
    <property type="nucleotide sequence ID" value="NZ_KZ614146.1"/>
</dbReference>
<dbReference type="AlphaFoldDB" id="A0A3A9K5F9"/>
<evidence type="ECO:0000259" key="3">
    <source>
        <dbReference type="Pfam" id="PF13439"/>
    </source>
</evidence>
<dbReference type="InterPro" id="IPR028098">
    <property type="entry name" value="Glyco_trans_4-like_N"/>
</dbReference>
<keyword evidence="4" id="KW-0328">Glycosyltransferase</keyword>
<organism evidence="4 5">
    <name type="scientific">Salipaludibacillus neizhouensis</name>
    <dbReference type="NCBI Taxonomy" id="885475"/>
    <lineage>
        <taxon>Bacteria</taxon>
        <taxon>Bacillati</taxon>
        <taxon>Bacillota</taxon>
        <taxon>Bacilli</taxon>
        <taxon>Bacillales</taxon>
        <taxon>Bacillaceae</taxon>
    </lineage>
</organism>
<protein>
    <submittedName>
        <fullName evidence="4">Lipopolysaccharide N-acetylglucosaminyltransferase</fullName>
    </submittedName>
</protein>
<dbReference type="CDD" id="cd03801">
    <property type="entry name" value="GT4_PimA-like"/>
    <property type="match status" value="1"/>
</dbReference>
<comment type="caution">
    <text evidence="4">The sequence shown here is derived from an EMBL/GenBank/DDBJ whole genome shotgun (WGS) entry which is preliminary data.</text>
</comment>
<dbReference type="PANTHER" id="PTHR12526">
    <property type="entry name" value="GLYCOSYLTRANSFERASE"/>
    <property type="match status" value="1"/>
</dbReference>
<feature type="compositionally biased region" description="Basic and acidic residues" evidence="1">
    <location>
        <begin position="441"/>
        <end position="469"/>
    </location>
</feature>
<feature type="domain" description="Glycosyl transferase family 1" evidence="2">
    <location>
        <begin position="185"/>
        <end position="357"/>
    </location>
</feature>
<keyword evidence="5" id="KW-1185">Reference proteome</keyword>
<dbReference type="SUPFAM" id="SSF53756">
    <property type="entry name" value="UDP-Glycosyltransferase/glycogen phosphorylase"/>
    <property type="match status" value="1"/>
</dbReference>
<evidence type="ECO:0000259" key="2">
    <source>
        <dbReference type="Pfam" id="PF00534"/>
    </source>
</evidence>
<feature type="compositionally biased region" description="Acidic residues" evidence="1">
    <location>
        <begin position="428"/>
        <end position="440"/>
    </location>
</feature>
<feature type="domain" description="Glycosyltransferase subfamily 4-like N-terminal" evidence="3">
    <location>
        <begin position="34"/>
        <end position="169"/>
    </location>
</feature>
<feature type="compositionally biased region" description="Basic residues" evidence="1">
    <location>
        <begin position="470"/>
        <end position="485"/>
    </location>
</feature>
<dbReference type="OrthoDB" id="139410at2"/>
<name>A0A3A9K5F9_9BACI</name>
<sequence length="499" mass="56860">MKVLIICTEKLPNPPIKGGAIQTYIAGAIPILSKNHQITILGTNDPKLPHEETIDGVHYVRVPGKLLETYRKGVATYVRENRFDLIHIFNRPRLVSAVHDVAPNSRIILSMHNDMFKKEKIEQEEAKKAINCLDKIITISNYIGEEIVKFYPEAKSKIQTIYSGVDLKRFVPVFTEMGQKLGNSIRKEHNLESKKIILFAGRLSANKGSDVLIHAIHELAKNHPDIALVVIGGRGFSDNRMSDYIAYLRAITYRFPVPVITPGFVNPGQIQNWFAAADIFVCPSQWEEPLARVHYEAMAAGLPIITTARGGNPEVIEVNKNGVIVEKPEDPMEFVKHLTKLLSNPSLCREMGQYGRRFVERKHSWHRVVSDISQVWDEIRTRIENNTATANISLINEEKQNLNENKSEQTLQITEEEVQGHEKKLNDSLEESTEVEDDQTVQDKMKKDKEKNGKGKKDKGQKEKKEQYSRNKKKLPYSPFRKTRSKNLGLVKIKINIFN</sequence>
<dbReference type="GO" id="GO:0016757">
    <property type="term" value="F:glycosyltransferase activity"/>
    <property type="evidence" value="ECO:0007669"/>
    <property type="project" value="UniProtKB-KW"/>
</dbReference>
<dbReference type="Pfam" id="PF13439">
    <property type="entry name" value="Glyco_transf_4"/>
    <property type="match status" value="1"/>
</dbReference>
<feature type="region of interest" description="Disordered" evidence="1">
    <location>
        <begin position="416"/>
        <end position="486"/>
    </location>
</feature>
<proteinExistence type="predicted"/>
<dbReference type="Pfam" id="PF00534">
    <property type="entry name" value="Glycos_transf_1"/>
    <property type="match status" value="1"/>
</dbReference>
<keyword evidence="4" id="KW-0808">Transferase</keyword>
<feature type="compositionally biased region" description="Basic and acidic residues" evidence="1">
    <location>
        <begin position="418"/>
        <end position="427"/>
    </location>
</feature>
<reference evidence="4 5" key="1">
    <citation type="submission" date="2017-10" db="EMBL/GenBank/DDBJ databases">
        <title>Bacillus sp. nov., a halophilic bacterium isolated from a Keqin Lake.</title>
        <authorList>
            <person name="Wang H."/>
        </authorList>
    </citation>
    <scope>NUCLEOTIDE SEQUENCE [LARGE SCALE GENOMIC DNA]</scope>
    <source>
        <strain evidence="4 5">KCTC 13187</strain>
    </source>
</reference>
<evidence type="ECO:0000313" key="4">
    <source>
        <dbReference type="EMBL" id="RKL65692.1"/>
    </source>
</evidence>
<dbReference type="EMBL" id="PDOE01000013">
    <property type="protein sequence ID" value="RKL65692.1"/>
    <property type="molecule type" value="Genomic_DNA"/>
</dbReference>
<evidence type="ECO:0000256" key="1">
    <source>
        <dbReference type="SAM" id="MobiDB-lite"/>
    </source>
</evidence>
<dbReference type="InterPro" id="IPR001296">
    <property type="entry name" value="Glyco_trans_1"/>
</dbReference>
<accession>A0A3A9K5F9</accession>
<gene>
    <name evidence="4" type="ORF">CR203_19660</name>
</gene>
<dbReference type="Gene3D" id="3.40.50.2000">
    <property type="entry name" value="Glycogen Phosphorylase B"/>
    <property type="match status" value="2"/>
</dbReference>
<dbReference type="PANTHER" id="PTHR12526:SF638">
    <property type="entry name" value="SPORE COAT PROTEIN SA"/>
    <property type="match status" value="1"/>
</dbReference>
<dbReference type="Proteomes" id="UP000281498">
    <property type="component" value="Unassembled WGS sequence"/>
</dbReference>
<evidence type="ECO:0000313" key="5">
    <source>
        <dbReference type="Proteomes" id="UP000281498"/>
    </source>
</evidence>